<dbReference type="PANTHER" id="PTHR43329">
    <property type="entry name" value="EPOXIDE HYDROLASE"/>
    <property type="match status" value="1"/>
</dbReference>
<dbReference type="OMA" id="YQIPMLV"/>
<dbReference type="STRING" id="334426.A0A158PLH0"/>
<accession>A0A158PLH0</accession>
<evidence type="ECO:0000313" key="5">
    <source>
        <dbReference type="Proteomes" id="UP000267027"/>
    </source>
</evidence>
<dbReference type="InterPro" id="IPR000073">
    <property type="entry name" value="AB_hydrolase_1"/>
</dbReference>
<evidence type="ECO:0000313" key="6">
    <source>
        <dbReference type="WBParaSite" id="ACOC_0001133301-mRNA-1"/>
    </source>
</evidence>
<dbReference type="WBParaSite" id="ACOC_0001133301-mRNA-1">
    <property type="protein sequence ID" value="ACOC_0001133301-mRNA-1"/>
    <property type="gene ID" value="ACOC_0001133301"/>
</dbReference>
<keyword evidence="5" id="KW-1185">Reference proteome</keyword>
<dbReference type="InterPro" id="IPR000639">
    <property type="entry name" value="Epox_hydrolase-like"/>
</dbReference>
<gene>
    <name evidence="4" type="ORF">ACOC_LOCUS11334</name>
</gene>
<dbReference type="AlphaFoldDB" id="A0A158PLH0"/>
<dbReference type="PRINTS" id="PR00412">
    <property type="entry name" value="EPOXHYDRLASE"/>
</dbReference>
<organism evidence="6">
    <name type="scientific">Angiostrongylus costaricensis</name>
    <name type="common">Nematode worm</name>
    <dbReference type="NCBI Taxonomy" id="334426"/>
    <lineage>
        <taxon>Eukaryota</taxon>
        <taxon>Metazoa</taxon>
        <taxon>Ecdysozoa</taxon>
        <taxon>Nematoda</taxon>
        <taxon>Chromadorea</taxon>
        <taxon>Rhabditida</taxon>
        <taxon>Rhabditina</taxon>
        <taxon>Rhabditomorpha</taxon>
        <taxon>Strongyloidea</taxon>
        <taxon>Metastrongylidae</taxon>
        <taxon>Angiostrongylus</taxon>
    </lineage>
</organism>
<name>A0A158PLH0_ANGCS</name>
<evidence type="ECO:0000313" key="4">
    <source>
        <dbReference type="EMBL" id="VDM62919.1"/>
    </source>
</evidence>
<proteinExistence type="inferred from homology"/>
<protein>
    <submittedName>
        <fullName evidence="6">AB hydrolase-1 domain-containing protein</fullName>
    </submittedName>
</protein>
<feature type="domain" description="AB hydrolase-1" evidence="3">
    <location>
        <begin position="77"/>
        <end position="312"/>
    </location>
</feature>
<dbReference type="PRINTS" id="PR00111">
    <property type="entry name" value="ABHYDROLASE"/>
</dbReference>
<keyword evidence="1" id="KW-0378">Hydrolase</keyword>
<dbReference type="EMBL" id="UYYA01004669">
    <property type="protein sequence ID" value="VDM62919.1"/>
    <property type="molecule type" value="Genomic_DNA"/>
</dbReference>
<evidence type="ECO:0000259" key="3">
    <source>
        <dbReference type="Pfam" id="PF00561"/>
    </source>
</evidence>
<dbReference type="GO" id="GO:0004301">
    <property type="term" value="F:epoxide hydrolase activity"/>
    <property type="evidence" value="ECO:0007669"/>
    <property type="project" value="UniProtKB-ARBA"/>
</dbReference>
<reference evidence="4 5" key="2">
    <citation type="submission" date="2018-11" db="EMBL/GenBank/DDBJ databases">
        <authorList>
            <consortium name="Pathogen Informatics"/>
        </authorList>
    </citation>
    <scope>NUCLEOTIDE SEQUENCE [LARGE SCALE GENOMIC DNA]</scope>
    <source>
        <strain evidence="4 5">Costa Rica</strain>
    </source>
</reference>
<dbReference type="Proteomes" id="UP000267027">
    <property type="component" value="Unassembled WGS sequence"/>
</dbReference>
<dbReference type="Gene3D" id="3.40.50.1820">
    <property type="entry name" value="alpha/beta hydrolase"/>
    <property type="match status" value="1"/>
</dbReference>
<reference evidence="6" key="1">
    <citation type="submission" date="2016-04" db="UniProtKB">
        <authorList>
            <consortium name="WormBaseParasite"/>
        </authorList>
    </citation>
    <scope>IDENTIFICATION</scope>
</reference>
<sequence length="338" mass="39493">MGVFDSVLRVVLFRLQQFFWTAVTLVGLARDCLLYGAECFQLKPHPKPKCLEGWDEHYIQLKTIRLHYVQTGLNDKPLLLMLHGFPEFWYSWRFQLKHFCDRYRCVAVDQRGYNLSEKPKDVGAYHINFLVNDIKELVEQNLGYKKFLLMGHDWGAAIAWRFALTYPELVEKLIILNVPHPSVMPILLKTSAEQRRKSWYVFMFQTPVVPELFTRSRDFHMFDVMIRGKKAGIRHSENFTDEDLEAWKHVFSQPGALSGPINYYRNITASLHLTEFFQPPTIIIWGDEDQFLTKESATASLQLKFIEGASHWVMQDVPSRVNELVDEFLATPISEKNS</sequence>
<comment type="similarity">
    <text evidence="2">Belongs to the AB hydrolase superfamily. Epoxide hydrolase family.</text>
</comment>
<evidence type="ECO:0000256" key="1">
    <source>
        <dbReference type="ARBA" id="ARBA00022801"/>
    </source>
</evidence>
<evidence type="ECO:0000256" key="2">
    <source>
        <dbReference type="ARBA" id="ARBA00038334"/>
    </source>
</evidence>
<dbReference type="SUPFAM" id="SSF53474">
    <property type="entry name" value="alpha/beta-Hydrolases"/>
    <property type="match status" value="1"/>
</dbReference>
<dbReference type="OrthoDB" id="408373at2759"/>
<dbReference type="InterPro" id="IPR029058">
    <property type="entry name" value="AB_hydrolase_fold"/>
</dbReference>
<dbReference type="Pfam" id="PF00561">
    <property type="entry name" value="Abhydrolase_1"/>
    <property type="match status" value="1"/>
</dbReference>